<dbReference type="Pfam" id="PF01435">
    <property type="entry name" value="Peptidase_M48"/>
    <property type="match status" value="1"/>
</dbReference>
<evidence type="ECO:0000256" key="1">
    <source>
        <dbReference type="ARBA" id="ARBA00022670"/>
    </source>
</evidence>
<comment type="cofactor">
    <cofactor evidence="6">
        <name>Zn(2+)</name>
        <dbReference type="ChEBI" id="CHEBI:29105"/>
    </cofactor>
    <text evidence="6">Binds 1 zinc ion per subunit.</text>
</comment>
<accession>A0ABY0IHG7</accession>
<dbReference type="InterPro" id="IPR027057">
    <property type="entry name" value="CAXX_Prtase_1"/>
</dbReference>
<feature type="transmembrane region" description="Helical" evidence="7">
    <location>
        <begin position="152"/>
        <end position="171"/>
    </location>
</feature>
<dbReference type="InterPro" id="IPR001915">
    <property type="entry name" value="Peptidase_M48"/>
</dbReference>
<reference evidence="11" key="1">
    <citation type="journal article" date="2019" name="Int. J. Syst. Evol. Microbiol.">
        <title>Halobacteriovorax valvorus sp. nov., a novel prokaryotic predator isolated from coastal seawater of China.</title>
        <authorList>
            <person name="Chen M.-X."/>
        </authorList>
    </citation>
    <scope>NUCLEOTIDE SEQUENCE [LARGE SCALE GENOMIC DNA]</scope>
    <source>
        <strain evidence="11">BL9</strain>
    </source>
</reference>
<evidence type="ECO:0000259" key="8">
    <source>
        <dbReference type="Pfam" id="PF01435"/>
    </source>
</evidence>
<comment type="caution">
    <text evidence="10">The sequence shown here is derived from an EMBL/GenBank/DDBJ whole genome shotgun (WGS) entry which is preliminary data.</text>
</comment>
<feature type="transmembrane region" description="Helical" evidence="7">
    <location>
        <begin position="297"/>
        <end position="317"/>
    </location>
</feature>
<dbReference type="Gene3D" id="3.30.2010.10">
    <property type="entry name" value="Metalloproteases ('zincins'), catalytic domain"/>
    <property type="match status" value="1"/>
</dbReference>
<keyword evidence="5 6" id="KW-0482">Metalloprotease</keyword>
<feature type="transmembrane region" description="Helical" evidence="7">
    <location>
        <begin position="107"/>
        <end position="131"/>
    </location>
</feature>
<evidence type="ECO:0000313" key="11">
    <source>
        <dbReference type="Proteomes" id="UP000443582"/>
    </source>
</evidence>
<dbReference type="EMBL" id="QDKL01000001">
    <property type="protein sequence ID" value="RZF22391.1"/>
    <property type="molecule type" value="Genomic_DNA"/>
</dbReference>
<keyword evidence="2" id="KW-0479">Metal-binding</keyword>
<proteinExistence type="inferred from homology"/>
<comment type="similarity">
    <text evidence="6">Belongs to the peptidase M48 family.</text>
</comment>
<evidence type="ECO:0000256" key="2">
    <source>
        <dbReference type="ARBA" id="ARBA00022723"/>
    </source>
</evidence>
<evidence type="ECO:0000259" key="9">
    <source>
        <dbReference type="Pfam" id="PF16491"/>
    </source>
</evidence>
<feature type="domain" description="Peptidase M48" evidence="8">
    <location>
        <begin position="211"/>
        <end position="414"/>
    </location>
</feature>
<evidence type="ECO:0000256" key="7">
    <source>
        <dbReference type="SAM" id="Phobius"/>
    </source>
</evidence>
<feature type="transmembrane region" description="Helical" evidence="7">
    <location>
        <begin position="329"/>
        <end position="349"/>
    </location>
</feature>
<dbReference type="PANTHER" id="PTHR10120">
    <property type="entry name" value="CAAX PRENYL PROTEASE 1"/>
    <property type="match status" value="1"/>
</dbReference>
<evidence type="ECO:0000256" key="6">
    <source>
        <dbReference type="RuleBase" id="RU003983"/>
    </source>
</evidence>
<keyword evidence="4 6" id="KW-0862">Zinc</keyword>
<dbReference type="Proteomes" id="UP000443582">
    <property type="component" value="Unassembled WGS sequence"/>
</dbReference>
<evidence type="ECO:0000256" key="4">
    <source>
        <dbReference type="ARBA" id="ARBA00022833"/>
    </source>
</evidence>
<keyword evidence="11" id="KW-1185">Reference proteome</keyword>
<keyword evidence="7" id="KW-0472">Membrane</keyword>
<dbReference type="RefSeq" id="WP_114705336.1">
    <property type="nucleotide sequence ID" value="NZ_QDKL01000001.1"/>
</dbReference>
<organism evidence="10 11">
    <name type="scientific">Halobacteriovorax vibrionivorans</name>
    <dbReference type="NCBI Taxonomy" id="2152716"/>
    <lineage>
        <taxon>Bacteria</taxon>
        <taxon>Pseudomonadati</taxon>
        <taxon>Bdellovibrionota</taxon>
        <taxon>Bacteriovoracia</taxon>
        <taxon>Bacteriovoracales</taxon>
        <taxon>Halobacteriovoraceae</taxon>
        <taxon>Halobacteriovorax</taxon>
    </lineage>
</organism>
<name>A0ABY0IHG7_9BACT</name>
<dbReference type="InterPro" id="IPR032456">
    <property type="entry name" value="Peptidase_M48_N"/>
</dbReference>
<keyword evidence="1 6" id="KW-0645">Protease</keyword>
<evidence type="ECO:0000313" key="10">
    <source>
        <dbReference type="EMBL" id="RZF22391.1"/>
    </source>
</evidence>
<evidence type="ECO:0000256" key="5">
    <source>
        <dbReference type="ARBA" id="ARBA00023049"/>
    </source>
</evidence>
<feature type="domain" description="CAAX prenyl protease 1 N-terminal" evidence="9">
    <location>
        <begin position="30"/>
        <end position="207"/>
    </location>
</feature>
<keyword evidence="3 6" id="KW-0378">Hydrolase</keyword>
<gene>
    <name evidence="10" type="ORF">DAY19_01065</name>
</gene>
<dbReference type="CDD" id="cd07343">
    <property type="entry name" value="M48A_Zmpste24p_like"/>
    <property type="match status" value="1"/>
</dbReference>
<feature type="transmembrane region" description="Helical" evidence="7">
    <location>
        <begin position="177"/>
        <end position="197"/>
    </location>
</feature>
<evidence type="ECO:0000256" key="3">
    <source>
        <dbReference type="ARBA" id="ARBA00022801"/>
    </source>
</evidence>
<keyword evidence="7" id="KW-0812">Transmembrane</keyword>
<sequence>MVNLSMASKIFISAVCLKGLVEAYLDKRNIKHIGKNFNQVPEEFADKITLEDHQKAARYSMEKLNKGQLFNFIGYIILIGWTLLGGLDALNKTITSFELSPLLTGTVFLLAFSFINSILSLPESLYTTFVIEEKYGFNKTTIKTFITDMLKGSILGLIIGTPLIYGILWIMESLGEYWWAYAWAFLSIFQLLLMWIYPTFIAPIFNKFTELEDGEIKDRILALLKRVDFESKGLFVMDASRRSGHGNAYFTGFGKNKRIVFFDTLINSLNATEVEAVLAHELGHFKRKHILKMMIKAFVFSFIGLFILGQLMQTTWFFEMHGVHSSETYMALTLFILVSGVYTFFITPISSWASRKYEFEADEFASQNSNPQELINALVKMYKDNASTLTPDPLYSAFYHSHPPALTRVKFLETFIK</sequence>
<dbReference type="Pfam" id="PF16491">
    <property type="entry name" value="Peptidase_M48_N"/>
    <property type="match status" value="1"/>
</dbReference>
<feature type="transmembrane region" description="Helical" evidence="7">
    <location>
        <begin position="69"/>
        <end position="87"/>
    </location>
</feature>
<keyword evidence="7" id="KW-1133">Transmembrane helix</keyword>
<protein>
    <submittedName>
        <fullName evidence="10">M48 family peptidase</fullName>
    </submittedName>
</protein>